<feature type="region of interest" description="Disordered" evidence="1">
    <location>
        <begin position="67"/>
        <end position="90"/>
    </location>
</feature>
<evidence type="ECO:0000313" key="2">
    <source>
        <dbReference type="EMBL" id="KKN53092.1"/>
    </source>
</evidence>
<proteinExistence type="predicted"/>
<accession>A0A0F9RT84</accession>
<gene>
    <name evidence="2" type="ORF">LCGC14_0606040</name>
</gene>
<organism evidence="2">
    <name type="scientific">marine sediment metagenome</name>
    <dbReference type="NCBI Taxonomy" id="412755"/>
    <lineage>
        <taxon>unclassified sequences</taxon>
        <taxon>metagenomes</taxon>
        <taxon>ecological metagenomes</taxon>
    </lineage>
</organism>
<dbReference type="AlphaFoldDB" id="A0A0F9RT84"/>
<protein>
    <recommendedName>
        <fullName evidence="3">TFIIS-type domain-containing protein</fullName>
    </recommendedName>
</protein>
<name>A0A0F9RT84_9ZZZZ</name>
<evidence type="ECO:0008006" key="3">
    <source>
        <dbReference type="Google" id="ProtNLM"/>
    </source>
</evidence>
<reference evidence="2" key="1">
    <citation type="journal article" date="2015" name="Nature">
        <title>Complex archaea that bridge the gap between prokaryotes and eukaryotes.</title>
        <authorList>
            <person name="Spang A."/>
            <person name="Saw J.H."/>
            <person name="Jorgensen S.L."/>
            <person name="Zaremba-Niedzwiedzka K."/>
            <person name="Martijn J."/>
            <person name="Lind A.E."/>
            <person name="van Eijk R."/>
            <person name="Schleper C."/>
            <person name="Guy L."/>
            <person name="Ettema T.J."/>
        </authorList>
    </citation>
    <scope>NUCLEOTIDE SEQUENCE</scope>
</reference>
<feature type="compositionally biased region" description="Acidic residues" evidence="1">
    <location>
        <begin position="79"/>
        <end position="90"/>
    </location>
</feature>
<evidence type="ECO:0000256" key="1">
    <source>
        <dbReference type="SAM" id="MobiDB-lite"/>
    </source>
</evidence>
<comment type="caution">
    <text evidence="2">The sequence shown here is derived from an EMBL/GenBank/DDBJ whole genome shotgun (WGS) entry which is preliminary data.</text>
</comment>
<sequence length="143" mass="15756">MVTDDKAGEANVILLQKCDGPPCPHCGCQDTESVQFVTRWKVTADDAAEFTRQQCNHCGGTFVVGEKEKKKNSNGQAEAELEEQSTDEPEGVIYPRLRCPQCNSKNQKVAKSPKPKVGATVRERLHKCNACGWSFGSQELLND</sequence>
<dbReference type="EMBL" id="LAZR01000989">
    <property type="protein sequence ID" value="KKN53092.1"/>
    <property type="molecule type" value="Genomic_DNA"/>
</dbReference>